<comment type="caution">
    <text evidence="2">The sequence shown here is derived from an EMBL/GenBank/DDBJ whole genome shotgun (WGS) entry which is preliminary data.</text>
</comment>
<keyword evidence="3" id="KW-1185">Reference proteome</keyword>
<gene>
    <name evidence="2" type="ORF">NDU88_004603</name>
</gene>
<dbReference type="EMBL" id="JANPWB010000009">
    <property type="protein sequence ID" value="KAJ1151824.1"/>
    <property type="molecule type" value="Genomic_DNA"/>
</dbReference>
<reference evidence="2" key="1">
    <citation type="journal article" date="2022" name="bioRxiv">
        <title>Sequencing and chromosome-scale assembly of the giantPleurodeles waltlgenome.</title>
        <authorList>
            <person name="Brown T."/>
            <person name="Elewa A."/>
            <person name="Iarovenko S."/>
            <person name="Subramanian E."/>
            <person name="Araus A.J."/>
            <person name="Petzold A."/>
            <person name="Susuki M."/>
            <person name="Suzuki K.-i.T."/>
            <person name="Hayashi T."/>
            <person name="Toyoda A."/>
            <person name="Oliveira C."/>
            <person name="Osipova E."/>
            <person name="Leigh N.D."/>
            <person name="Simon A."/>
            <person name="Yun M.H."/>
        </authorList>
    </citation>
    <scope>NUCLEOTIDE SEQUENCE</scope>
    <source>
        <strain evidence="2">20211129_DDA</strain>
        <tissue evidence="2">Liver</tissue>
    </source>
</reference>
<evidence type="ECO:0000256" key="1">
    <source>
        <dbReference type="SAM" id="MobiDB-lite"/>
    </source>
</evidence>
<organism evidence="2 3">
    <name type="scientific">Pleurodeles waltl</name>
    <name type="common">Iberian ribbed newt</name>
    <dbReference type="NCBI Taxonomy" id="8319"/>
    <lineage>
        <taxon>Eukaryota</taxon>
        <taxon>Metazoa</taxon>
        <taxon>Chordata</taxon>
        <taxon>Craniata</taxon>
        <taxon>Vertebrata</taxon>
        <taxon>Euteleostomi</taxon>
        <taxon>Amphibia</taxon>
        <taxon>Batrachia</taxon>
        <taxon>Caudata</taxon>
        <taxon>Salamandroidea</taxon>
        <taxon>Salamandridae</taxon>
        <taxon>Pleurodelinae</taxon>
        <taxon>Pleurodeles</taxon>
    </lineage>
</organism>
<dbReference type="Proteomes" id="UP001066276">
    <property type="component" value="Chromosome 5"/>
</dbReference>
<evidence type="ECO:0000313" key="3">
    <source>
        <dbReference type="Proteomes" id="UP001066276"/>
    </source>
</evidence>
<proteinExistence type="predicted"/>
<evidence type="ECO:0000313" key="2">
    <source>
        <dbReference type="EMBL" id="KAJ1151824.1"/>
    </source>
</evidence>
<sequence length="122" mass="13243">MPKSSAAVRDRDIDPNEETGPEAQDMCPGTGRNLLLLLPVPGHISCASGPVSYFGSISRSLTAAELFAIGDQRVALNTRVLLVAFLTRISATSHFTCLRMGKYCAVCVTMYYYVSCAMNEFL</sequence>
<name>A0AAV7RHU1_PLEWA</name>
<accession>A0AAV7RHU1</accession>
<feature type="region of interest" description="Disordered" evidence="1">
    <location>
        <begin position="1"/>
        <end position="27"/>
    </location>
</feature>
<dbReference type="AlphaFoldDB" id="A0AAV7RHU1"/>
<protein>
    <submittedName>
        <fullName evidence="2">Uncharacterized protein</fullName>
    </submittedName>
</protein>